<feature type="compositionally biased region" description="Polar residues" evidence="1">
    <location>
        <begin position="231"/>
        <end position="262"/>
    </location>
</feature>
<feature type="compositionally biased region" description="Low complexity" evidence="1">
    <location>
        <begin position="37"/>
        <end position="54"/>
    </location>
</feature>
<dbReference type="SMART" id="SM00449">
    <property type="entry name" value="SPRY"/>
    <property type="match status" value="1"/>
</dbReference>
<feature type="region of interest" description="Disordered" evidence="1">
    <location>
        <begin position="33"/>
        <end position="54"/>
    </location>
</feature>
<evidence type="ECO:0000313" key="5">
    <source>
        <dbReference type="Proteomes" id="UP000789405"/>
    </source>
</evidence>
<dbReference type="InterPro" id="IPR043136">
    <property type="entry name" value="B30.2/SPRY_sf"/>
</dbReference>
<keyword evidence="2" id="KW-1133">Transmembrane helix</keyword>
<dbReference type="InterPro" id="IPR003877">
    <property type="entry name" value="SPRY_dom"/>
</dbReference>
<dbReference type="InterPro" id="IPR001870">
    <property type="entry name" value="B30.2/SPRY"/>
</dbReference>
<dbReference type="Gene3D" id="2.60.120.920">
    <property type="match status" value="1"/>
</dbReference>
<keyword evidence="2" id="KW-0472">Membrane</keyword>
<evidence type="ECO:0000259" key="3">
    <source>
        <dbReference type="PROSITE" id="PS50188"/>
    </source>
</evidence>
<sequence length="414" mass="45972">MYFHVLSNLNKFLLYFTLFLLQSLLVYSKGGGGGEGSSPSSSSYSGSSSSSSSSYTSSLWVFWYYDDSGVRKCGNYCIVMFSIVGFIILCRQFYKDDRIHDDYESAFEDFMREHEIATNNHNRNQVELQYPPLAHTTPVNDPPPAYDTAYGEKSQLHGLRHNASYEAYKAGRQFTRDNPPNEILPPREHIDYILSNGGAKAWKMVIFTNDAPDGSGSTSAFKDMVNVSDDGPTSNNISSSNLPPDYEQSTSSEKQITSLNSDQSSGSWFYYFEITIISNPKKKDSTLAIGLTTKPYPSFRLPGWNNHSVGYHSDDGHKFNNDGLGGRNYGERWGDVGDVIGCGYYPDTGIVFFTKNGVSQGNAFLGLKHIWFPTVGADNKCKIEVNFGDGAKEFRYREARGTSVSGPIILPPNG</sequence>
<protein>
    <submittedName>
        <fullName evidence="4">20972_t:CDS:1</fullName>
    </submittedName>
</protein>
<name>A0A9N8Z943_9GLOM</name>
<keyword evidence="2" id="KW-0812">Transmembrane</keyword>
<dbReference type="PANTHER" id="PTHR12864">
    <property type="entry name" value="RAN BINDING PROTEIN 9-RELATED"/>
    <property type="match status" value="1"/>
</dbReference>
<keyword evidence="5" id="KW-1185">Reference proteome</keyword>
<dbReference type="Pfam" id="PF00622">
    <property type="entry name" value="SPRY"/>
    <property type="match status" value="1"/>
</dbReference>
<dbReference type="OrthoDB" id="258495at2759"/>
<evidence type="ECO:0000313" key="4">
    <source>
        <dbReference type="EMBL" id="CAG8482237.1"/>
    </source>
</evidence>
<dbReference type="SUPFAM" id="SSF49899">
    <property type="entry name" value="Concanavalin A-like lectins/glucanases"/>
    <property type="match status" value="1"/>
</dbReference>
<accession>A0A9N8Z943</accession>
<gene>
    <name evidence="4" type="ORF">DERYTH_LOCUS1984</name>
</gene>
<comment type="caution">
    <text evidence="4">The sequence shown here is derived from an EMBL/GenBank/DDBJ whole genome shotgun (WGS) entry which is preliminary data.</text>
</comment>
<dbReference type="InterPro" id="IPR013320">
    <property type="entry name" value="ConA-like_dom_sf"/>
</dbReference>
<dbReference type="PROSITE" id="PS50188">
    <property type="entry name" value="B302_SPRY"/>
    <property type="match status" value="1"/>
</dbReference>
<feature type="transmembrane region" description="Helical" evidence="2">
    <location>
        <begin position="12"/>
        <end position="28"/>
    </location>
</feature>
<dbReference type="InterPro" id="IPR050618">
    <property type="entry name" value="Ubq-SigPath_Reg"/>
</dbReference>
<dbReference type="Proteomes" id="UP000789405">
    <property type="component" value="Unassembled WGS sequence"/>
</dbReference>
<feature type="transmembrane region" description="Helical" evidence="2">
    <location>
        <begin position="77"/>
        <end position="94"/>
    </location>
</feature>
<feature type="domain" description="B30.2/SPRY" evidence="3">
    <location>
        <begin position="194"/>
        <end position="392"/>
    </location>
</feature>
<organism evidence="4 5">
    <name type="scientific">Dentiscutata erythropus</name>
    <dbReference type="NCBI Taxonomy" id="1348616"/>
    <lineage>
        <taxon>Eukaryota</taxon>
        <taxon>Fungi</taxon>
        <taxon>Fungi incertae sedis</taxon>
        <taxon>Mucoromycota</taxon>
        <taxon>Glomeromycotina</taxon>
        <taxon>Glomeromycetes</taxon>
        <taxon>Diversisporales</taxon>
        <taxon>Gigasporaceae</taxon>
        <taxon>Dentiscutata</taxon>
    </lineage>
</organism>
<dbReference type="EMBL" id="CAJVPY010000591">
    <property type="protein sequence ID" value="CAG8482237.1"/>
    <property type="molecule type" value="Genomic_DNA"/>
</dbReference>
<evidence type="ECO:0000256" key="2">
    <source>
        <dbReference type="SAM" id="Phobius"/>
    </source>
</evidence>
<evidence type="ECO:0000256" key="1">
    <source>
        <dbReference type="SAM" id="MobiDB-lite"/>
    </source>
</evidence>
<reference evidence="4" key="1">
    <citation type="submission" date="2021-06" db="EMBL/GenBank/DDBJ databases">
        <authorList>
            <person name="Kallberg Y."/>
            <person name="Tangrot J."/>
            <person name="Rosling A."/>
        </authorList>
    </citation>
    <scope>NUCLEOTIDE SEQUENCE</scope>
    <source>
        <strain evidence="4">MA453B</strain>
    </source>
</reference>
<feature type="region of interest" description="Disordered" evidence="1">
    <location>
        <begin position="220"/>
        <end position="262"/>
    </location>
</feature>
<proteinExistence type="predicted"/>
<dbReference type="AlphaFoldDB" id="A0A9N8Z943"/>